<dbReference type="GeneID" id="115886027"/>
<dbReference type="GO" id="GO:0006281">
    <property type="term" value="P:DNA repair"/>
    <property type="evidence" value="ECO:0007669"/>
    <property type="project" value="UniProtKB-ARBA"/>
</dbReference>
<dbReference type="InterPro" id="IPR011604">
    <property type="entry name" value="PDDEXK-like_dom_sf"/>
</dbReference>
<dbReference type="InterPro" id="IPR043128">
    <property type="entry name" value="Rev_trsase/Diguanyl_cyclase"/>
</dbReference>
<dbReference type="Gene3D" id="3.90.320.10">
    <property type="match status" value="1"/>
</dbReference>
<dbReference type="AlphaFoldDB" id="A0A6J2YBS8"/>
<dbReference type="PANTHER" id="PTHR47526:SF3">
    <property type="entry name" value="PHD-TYPE DOMAIN-CONTAINING PROTEIN"/>
    <property type="match status" value="1"/>
</dbReference>
<evidence type="ECO:0000313" key="3">
    <source>
        <dbReference type="Proteomes" id="UP000504635"/>
    </source>
</evidence>
<evidence type="ECO:0000259" key="1">
    <source>
        <dbReference type="Pfam" id="PF00078"/>
    </source>
</evidence>
<accession>A0A6J2YBS8</accession>
<dbReference type="Gene3D" id="3.30.70.270">
    <property type="match status" value="1"/>
</dbReference>
<dbReference type="PANTHER" id="PTHR47526">
    <property type="entry name" value="ATP-DEPENDENT DNA HELICASE"/>
    <property type="match status" value="1"/>
</dbReference>
<evidence type="ECO:0000313" key="4">
    <source>
        <dbReference type="RefSeq" id="XP_030760917.1"/>
    </source>
</evidence>
<dbReference type="SUPFAM" id="SSF56672">
    <property type="entry name" value="DNA/RNA polymerases"/>
    <property type="match status" value="1"/>
</dbReference>
<protein>
    <submittedName>
        <fullName evidence="4">Uncharacterized protein LOC115886027</fullName>
    </submittedName>
</protein>
<reference evidence="4" key="1">
    <citation type="submission" date="2025-08" db="UniProtKB">
        <authorList>
            <consortium name="RefSeq"/>
        </authorList>
    </citation>
    <scope>IDENTIFICATION</scope>
    <source>
        <tissue evidence="4">Gonads</tissue>
    </source>
</reference>
<dbReference type="InterPro" id="IPR019080">
    <property type="entry name" value="YqaJ_viral_recombinase"/>
</dbReference>
<dbReference type="InterPro" id="IPR043502">
    <property type="entry name" value="DNA/RNA_pol_sf"/>
</dbReference>
<name>A0A6J2YBS8_SITOR</name>
<dbReference type="OrthoDB" id="6768652at2759"/>
<dbReference type="RefSeq" id="XP_030760917.1">
    <property type="nucleotide sequence ID" value="XM_030905057.1"/>
</dbReference>
<dbReference type="Proteomes" id="UP000504635">
    <property type="component" value="Unplaced"/>
</dbReference>
<feature type="domain" description="Reverse transcriptase" evidence="1">
    <location>
        <begin position="348"/>
        <end position="480"/>
    </location>
</feature>
<feature type="domain" description="YqaJ viral recombinase" evidence="2">
    <location>
        <begin position="212"/>
        <end position="318"/>
    </location>
</feature>
<sequence>MVFMTNPHLCIQECHCSCEVGLSQSCHHLLGLAFYLQDIILRGEYNIPEHIASTSQAMLWNKPRGTKVIPEDTRYLTFQKPTNLLRRKAPVVSKIAIPSTSVMSNEQADDSPTKLQKLKESLQKIDKGIPLSFLISTENTNPEMTIFGQQNRGRDSANDDNMPVDLPILNTTSTNILISCPLPQVNHFHEFSLEEAVQLERCTRVQGDSQIWHEKRKNIFTSSNFGLLCKRQKAIDADFFKKMWEKNLDHLKAIKHGRKEEENAKHLYREKTNHKVYTCGLVIHPYAPHLETSPDGVIVISPTNVGLIEFKCPYNEKVDHLNGRTWEIAALEQGRVDYRYTRLIEYIYSNATTTVKLHETTGKIEVGRGVRQGDTISPKLFTAVLEYAMKSLSWKNRGINIDGEWLTHLRFTDDIVLVSDNIGDSKQMLEELVQASLKVGLRINTSKTQIMTNLVLTQNIRIGDADIKETHIYKYLGHEIQKSERTTKHTRYSAE</sequence>
<organism evidence="3 4">
    <name type="scientific">Sitophilus oryzae</name>
    <name type="common">Rice weevil</name>
    <name type="synonym">Curculio oryzae</name>
    <dbReference type="NCBI Taxonomy" id="7048"/>
    <lineage>
        <taxon>Eukaryota</taxon>
        <taxon>Metazoa</taxon>
        <taxon>Ecdysozoa</taxon>
        <taxon>Arthropoda</taxon>
        <taxon>Hexapoda</taxon>
        <taxon>Insecta</taxon>
        <taxon>Pterygota</taxon>
        <taxon>Neoptera</taxon>
        <taxon>Endopterygota</taxon>
        <taxon>Coleoptera</taxon>
        <taxon>Polyphaga</taxon>
        <taxon>Cucujiformia</taxon>
        <taxon>Curculionidae</taxon>
        <taxon>Dryophthorinae</taxon>
        <taxon>Sitophilus</taxon>
    </lineage>
</organism>
<dbReference type="CDD" id="cd22343">
    <property type="entry name" value="PDDEXK_lambda_exonuclease-like"/>
    <property type="match status" value="1"/>
</dbReference>
<evidence type="ECO:0000259" key="2">
    <source>
        <dbReference type="Pfam" id="PF09588"/>
    </source>
</evidence>
<dbReference type="InterPro" id="IPR011335">
    <property type="entry name" value="Restrct_endonuc-II-like"/>
</dbReference>
<dbReference type="Pfam" id="PF00078">
    <property type="entry name" value="RVT_1"/>
    <property type="match status" value="1"/>
</dbReference>
<dbReference type="InParanoid" id="A0A6J2YBS8"/>
<dbReference type="InterPro" id="IPR000477">
    <property type="entry name" value="RT_dom"/>
</dbReference>
<keyword evidence="3" id="KW-1185">Reference proteome</keyword>
<proteinExistence type="predicted"/>
<dbReference type="SUPFAM" id="SSF52980">
    <property type="entry name" value="Restriction endonuclease-like"/>
    <property type="match status" value="1"/>
</dbReference>
<dbReference type="GO" id="GO:0071897">
    <property type="term" value="P:DNA biosynthetic process"/>
    <property type="evidence" value="ECO:0007669"/>
    <property type="project" value="UniProtKB-ARBA"/>
</dbReference>
<gene>
    <name evidence="4" type="primary">LOC115886027</name>
</gene>
<dbReference type="Pfam" id="PF09588">
    <property type="entry name" value="YqaJ"/>
    <property type="match status" value="1"/>
</dbReference>
<dbReference type="KEGG" id="soy:115886027"/>